<sequence>MFFSILVPAYNVEKYLRNCLESIRRQTFEDYEVLLVDDGSTDASPEICDEYARMDQRFHVIHKENGGVVSARKAGAERACGEYLVTVDGDDEIEEDLLYEMHRLILEKQPDMITIGFKVVDENGNFFFERLSNIKAGYYAGETLPRFRSKLLYDKDRAGFNCGCVTFSTWSKVIKTSIYKESIANVNERVEKGDDLVAFLYMMRQVQSVAASDYSGYHYRLQPSSLMHTCRVEDLYRQAILRDEIYRAVGDDPAMVSRASVCFFSLTYERLLELVEPDTTYRQFLDIIQVFRQYRLFDCIKRMRALRQGFSFSEIMKLLIIRTRCWRILYNHLMKSQICKKTITSPVAES</sequence>
<dbReference type="eggNOG" id="COG1216">
    <property type="taxonomic scope" value="Bacteria"/>
</dbReference>
<keyword evidence="5" id="KW-1185">Reference proteome</keyword>
<dbReference type="Proteomes" id="UP000005753">
    <property type="component" value="Chromosome"/>
</dbReference>
<gene>
    <name evidence="4" type="ORF">EubceDRAFT1_0735</name>
</gene>
<reference evidence="4 5" key="2">
    <citation type="submission" date="2012-02" db="EMBL/GenBank/DDBJ databases">
        <title>Improved High-Quality Draft sequence of Eubacterium cellulosolvens 6.</title>
        <authorList>
            <consortium name="US DOE Joint Genome Institute"/>
            <person name="Lucas S."/>
            <person name="Han J."/>
            <person name="Lapidus A."/>
            <person name="Cheng J.-F."/>
            <person name="Goodwin L."/>
            <person name="Pitluck S."/>
            <person name="Peters L."/>
            <person name="Mikhailova N."/>
            <person name="Gu W."/>
            <person name="Detter J.C."/>
            <person name="Han C."/>
            <person name="Tapia R."/>
            <person name="Land M."/>
            <person name="Hauser L."/>
            <person name="Kyrpides N."/>
            <person name="Ivanova N."/>
            <person name="Pagani I."/>
            <person name="Johnson E."/>
            <person name="Mukhopadhyay B."/>
            <person name="Anderson I."/>
            <person name="Woyke T."/>
        </authorList>
    </citation>
    <scope>NUCLEOTIDE SEQUENCE [LARGE SCALE GENOMIC DNA]</scope>
    <source>
        <strain evidence="4 5">6</strain>
    </source>
</reference>
<evidence type="ECO:0000259" key="3">
    <source>
        <dbReference type="Pfam" id="PF00535"/>
    </source>
</evidence>
<dbReference type="Pfam" id="PF00535">
    <property type="entry name" value="Glycos_transf_2"/>
    <property type="match status" value="1"/>
</dbReference>
<accession>I5AS00</accession>
<dbReference type="EMBL" id="CM001487">
    <property type="protein sequence ID" value="EIM56573.1"/>
    <property type="molecule type" value="Genomic_DNA"/>
</dbReference>
<keyword evidence="2 4" id="KW-0808">Transferase</keyword>
<evidence type="ECO:0000313" key="4">
    <source>
        <dbReference type="EMBL" id="EIM56573.1"/>
    </source>
</evidence>
<dbReference type="CDD" id="cd00761">
    <property type="entry name" value="Glyco_tranf_GTA_type"/>
    <property type="match status" value="1"/>
</dbReference>
<dbReference type="Gene3D" id="3.90.550.10">
    <property type="entry name" value="Spore Coat Polysaccharide Biosynthesis Protein SpsA, Chain A"/>
    <property type="match status" value="1"/>
</dbReference>
<proteinExistence type="predicted"/>
<feature type="domain" description="Glycosyltransferase 2-like" evidence="3">
    <location>
        <begin position="4"/>
        <end position="157"/>
    </location>
</feature>
<keyword evidence="1" id="KW-0328">Glycosyltransferase</keyword>
<evidence type="ECO:0000256" key="2">
    <source>
        <dbReference type="ARBA" id="ARBA00022679"/>
    </source>
</evidence>
<evidence type="ECO:0000256" key="1">
    <source>
        <dbReference type="ARBA" id="ARBA00022676"/>
    </source>
</evidence>
<dbReference type="PANTHER" id="PTHR22916:SF51">
    <property type="entry name" value="GLYCOSYLTRANSFERASE EPSH-RELATED"/>
    <property type="match status" value="1"/>
</dbReference>
<organism evidence="4 5">
    <name type="scientific">Eubacterium cellulosolvens (strain ATCC 43171 / JCM 9499 / 6)</name>
    <name type="common">Cillobacterium cellulosolvens</name>
    <dbReference type="NCBI Taxonomy" id="633697"/>
    <lineage>
        <taxon>Bacteria</taxon>
        <taxon>Bacillati</taxon>
        <taxon>Bacillota</taxon>
        <taxon>Clostridia</taxon>
        <taxon>Eubacteriales</taxon>
        <taxon>Eubacteriaceae</taxon>
        <taxon>Eubacterium</taxon>
    </lineage>
</organism>
<dbReference type="GO" id="GO:0016757">
    <property type="term" value="F:glycosyltransferase activity"/>
    <property type="evidence" value="ECO:0007669"/>
    <property type="project" value="UniProtKB-KW"/>
</dbReference>
<dbReference type="SUPFAM" id="SSF53448">
    <property type="entry name" value="Nucleotide-diphospho-sugar transferases"/>
    <property type="match status" value="1"/>
</dbReference>
<dbReference type="AlphaFoldDB" id="I5AS00"/>
<name>I5AS00_EUBC6</name>
<dbReference type="InterPro" id="IPR029044">
    <property type="entry name" value="Nucleotide-diphossugar_trans"/>
</dbReference>
<dbReference type="InterPro" id="IPR001173">
    <property type="entry name" value="Glyco_trans_2-like"/>
</dbReference>
<dbReference type="PANTHER" id="PTHR22916">
    <property type="entry name" value="GLYCOSYLTRANSFERASE"/>
    <property type="match status" value="1"/>
</dbReference>
<dbReference type="STRING" id="633697.EubceDRAFT1_0735"/>
<dbReference type="HOGENOM" id="CLU_025996_25_0_9"/>
<reference evidence="4 5" key="1">
    <citation type="submission" date="2010-08" db="EMBL/GenBank/DDBJ databases">
        <authorList>
            <consortium name="US DOE Joint Genome Institute (JGI-PGF)"/>
            <person name="Lucas S."/>
            <person name="Copeland A."/>
            <person name="Lapidus A."/>
            <person name="Cheng J.-F."/>
            <person name="Bruce D."/>
            <person name="Goodwin L."/>
            <person name="Pitluck S."/>
            <person name="Land M.L."/>
            <person name="Hauser L."/>
            <person name="Chang Y.-J."/>
            <person name="Anderson I.J."/>
            <person name="Johnson E."/>
            <person name="Mulhopadhyay B."/>
            <person name="Kyrpides N."/>
            <person name="Woyke T.J."/>
        </authorList>
    </citation>
    <scope>NUCLEOTIDE SEQUENCE [LARGE SCALE GENOMIC DNA]</scope>
    <source>
        <strain evidence="4 5">6</strain>
    </source>
</reference>
<evidence type="ECO:0000313" key="5">
    <source>
        <dbReference type="Proteomes" id="UP000005753"/>
    </source>
</evidence>
<protein>
    <submittedName>
        <fullName evidence="4">Glycosyl transferase</fullName>
    </submittedName>
</protein>